<organism evidence="3 4">
    <name type="scientific">Ganoderma sinense ZZ0214-1</name>
    <dbReference type="NCBI Taxonomy" id="1077348"/>
    <lineage>
        <taxon>Eukaryota</taxon>
        <taxon>Fungi</taxon>
        <taxon>Dikarya</taxon>
        <taxon>Basidiomycota</taxon>
        <taxon>Agaricomycotina</taxon>
        <taxon>Agaricomycetes</taxon>
        <taxon>Polyporales</taxon>
        <taxon>Polyporaceae</taxon>
        <taxon>Ganoderma</taxon>
    </lineage>
</organism>
<evidence type="ECO:0000313" key="3">
    <source>
        <dbReference type="EMBL" id="PIL35883.1"/>
    </source>
</evidence>
<dbReference type="OrthoDB" id="2753408at2759"/>
<dbReference type="STRING" id="1077348.A0A2G8SQ92"/>
<evidence type="ECO:0000313" key="4">
    <source>
        <dbReference type="Proteomes" id="UP000230002"/>
    </source>
</evidence>
<accession>A0A2G8SQ92</accession>
<dbReference type="InterPro" id="IPR000719">
    <property type="entry name" value="Prot_kinase_dom"/>
</dbReference>
<name>A0A2G8SQ92_9APHY</name>
<comment type="caution">
    <text evidence="3">The sequence shown here is derived from an EMBL/GenBank/DDBJ whole genome shotgun (WGS) entry which is preliminary data.</text>
</comment>
<sequence length="746" mass="84778">MKLLCLANVKLHFLELEFDDSYDRLTAGDIIDKAIVVCRASYHEAANEVLPIPEPRPTYYQLHYITDSAAFKLDEAEAGNYDFRQDQPDHRMQVRGWYRMSGQCLQSKNVDPAALLTSEPMQEARFVRWYFIVAESVAADQCPCASIYMLRQLQRSLDLQRAAYEGKVLEMLREPDAATTPNHVAKCAEAYDSAMETTPVAMGRRPTWSWGPDPSLYLAAFARAMNDLENLKDVVIETPPSDRPQLYEPWFLDLNDDEEWERCLAQPFDMIAWISLLADVPEGFTKERKLNERLHKLLEKFFDDAPLILHDRGRDTELDMKGECMTALGFAAIWLVFESKLWNGNGGAPELQAVYAVQRRIMNSRYDYIRAVTACPCLVMGMSGSELAFYAVYFADKMYAMRLCKLCLDRSARAADAEENRAKFQIIRTLGRALHEYYAKLHIGCTYRHTPHLLPQPTSIISEHCPDSLAELKALHLIILDRVPGRKKMFNTHRALFTGTIQHKGEPMRTPVYVKFVTSYGKEAHSFLASRDPPLAPQILFYGEVVSRITMIVMEDVNAVSIYRLLVLDDKRLRPLIQPRTEEALKILHAGGFVHGDIRSPNLLMHPATGCVYIVDFDWAGKQGVARYSTDLNPKIKWVRPPLLMQNKVILQEDDRFMLQMELIDLLNKEYIKREDDVVPAPVLGKRLIRDEGGGGDGDADGQGSDRPSKRLRGAYALPFPSEDSMDEQDDGHGTTLSLMQQVAAI</sequence>
<feature type="domain" description="Protein kinase" evidence="2">
    <location>
        <begin position="355"/>
        <end position="746"/>
    </location>
</feature>
<dbReference type="GO" id="GO:0004672">
    <property type="term" value="F:protein kinase activity"/>
    <property type="evidence" value="ECO:0007669"/>
    <property type="project" value="InterPro"/>
</dbReference>
<reference evidence="3 4" key="1">
    <citation type="journal article" date="2015" name="Sci. Rep.">
        <title>Chromosome-level genome map provides insights into diverse defense mechanisms in the medicinal fungus Ganoderma sinense.</title>
        <authorList>
            <person name="Zhu Y."/>
            <person name="Xu J."/>
            <person name="Sun C."/>
            <person name="Zhou S."/>
            <person name="Xu H."/>
            <person name="Nelson D.R."/>
            <person name="Qian J."/>
            <person name="Song J."/>
            <person name="Luo H."/>
            <person name="Xiang L."/>
            <person name="Li Y."/>
            <person name="Xu Z."/>
            <person name="Ji A."/>
            <person name="Wang L."/>
            <person name="Lu S."/>
            <person name="Hayward A."/>
            <person name="Sun W."/>
            <person name="Li X."/>
            <person name="Schwartz D.C."/>
            <person name="Wang Y."/>
            <person name="Chen S."/>
        </authorList>
    </citation>
    <scope>NUCLEOTIDE SEQUENCE [LARGE SCALE GENOMIC DNA]</scope>
    <source>
        <strain evidence="3 4">ZZ0214-1</strain>
    </source>
</reference>
<dbReference type="GO" id="GO:0005524">
    <property type="term" value="F:ATP binding"/>
    <property type="evidence" value="ECO:0007669"/>
    <property type="project" value="InterPro"/>
</dbReference>
<feature type="region of interest" description="Disordered" evidence="1">
    <location>
        <begin position="689"/>
        <end position="737"/>
    </location>
</feature>
<gene>
    <name evidence="3" type="ORF">GSI_01543</name>
</gene>
<dbReference type="AlphaFoldDB" id="A0A2G8SQ92"/>
<evidence type="ECO:0000256" key="1">
    <source>
        <dbReference type="SAM" id="MobiDB-lite"/>
    </source>
</evidence>
<keyword evidence="4" id="KW-1185">Reference proteome</keyword>
<dbReference type="Proteomes" id="UP000230002">
    <property type="component" value="Unassembled WGS sequence"/>
</dbReference>
<proteinExistence type="predicted"/>
<dbReference type="Gene3D" id="1.10.510.10">
    <property type="entry name" value="Transferase(Phosphotransferase) domain 1"/>
    <property type="match status" value="1"/>
</dbReference>
<dbReference type="InterPro" id="IPR011009">
    <property type="entry name" value="Kinase-like_dom_sf"/>
</dbReference>
<dbReference type="EMBL" id="AYKW01000002">
    <property type="protein sequence ID" value="PIL35883.1"/>
    <property type="molecule type" value="Genomic_DNA"/>
</dbReference>
<protein>
    <recommendedName>
        <fullName evidence="2">Protein kinase domain-containing protein</fullName>
    </recommendedName>
</protein>
<dbReference type="PROSITE" id="PS50011">
    <property type="entry name" value="PROTEIN_KINASE_DOM"/>
    <property type="match status" value="1"/>
</dbReference>
<evidence type="ECO:0000259" key="2">
    <source>
        <dbReference type="PROSITE" id="PS50011"/>
    </source>
</evidence>
<dbReference type="SUPFAM" id="SSF56112">
    <property type="entry name" value="Protein kinase-like (PK-like)"/>
    <property type="match status" value="1"/>
</dbReference>